<dbReference type="RefSeq" id="WP_145715455.1">
    <property type="nucleotide sequence ID" value="NZ_BAAAFY010000001.1"/>
</dbReference>
<dbReference type="EMBL" id="VLLG01000003">
    <property type="protein sequence ID" value="TWI89258.1"/>
    <property type="molecule type" value="Genomic_DNA"/>
</dbReference>
<sequence length="265" mass="30716">MNTWFQNLILFLSGGFLWEGIKFAYPEVNKWLDGIKASRRILVDNLDPILKAADELYGKLVSLAKEDFSTFINERNSTADDVALNRTYVCYLFAQFWAHLEYVRIKSQYSSIARTKKGKQLIRFIETFESREFRILDRSIQRIIGEGLVESANNNFRVMSLNTFVRSINNTDSPLKNWIAVLERKLCECTDKDKRQRILVYGVIVSTLINHFDPKHKVIRAREIYTNKLSRKSMGKIMGALFSRYLNFINDNNTLYGKLAAAGLT</sequence>
<name>A0A562T7U1_CHIJA</name>
<gene>
    <name evidence="1" type="ORF">LX66_3353</name>
</gene>
<accession>A0A562T7U1</accession>
<evidence type="ECO:0000313" key="2">
    <source>
        <dbReference type="Proteomes" id="UP000316778"/>
    </source>
</evidence>
<dbReference type="AlphaFoldDB" id="A0A562T7U1"/>
<comment type="caution">
    <text evidence="1">The sequence shown here is derived from an EMBL/GenBank/DDBJ whole genome shotgun (WGS) entry which is preliminary data.</text>
</comment>
<proteinExistence type="predicted"/>
<reference evidence="1 2" key="1">
    <citation type="journal article" date="2013" name="Stand. Genomic Sci.">
        <title>Genomic Encyclopedia of Type Strains, Phase I: The one thousand microbial genomes (KMG-I) project.</title>
        <authorList>
            <person name="Kyrpides N.C."/>
            <person name="Woyke T."/>
            <person name="Eisen J.A."/>
            <person name="Garrity G."/>
            <person name="Lilburn T.G."/>
            <person name="Beck B.J."/>
            <person name="Whitman W.B."/>
            <person name="Hugenholtz P."/>
            <person name="Klenk H.P."/>
        </authorList>
    </citation>
    <scope>NUCLEOTIDE SEQUENCE [LARGE SCALE GENOMIC DNA]</scope>
    <source>
        <strain evidence="1 2">DSM 13484</strain>
    </source>
</reference>
<protein>
    <submittedName>
        <fullName evidence="1">Uncharacterized protein</fullName>
    </submittedName>
</protein>
<organism evidence="1 2">
    <name type="scientific">Chitinophaga japonensis</name>
    <name type="common">Flexibacter japonensis</name>
    <dbReference type="NCBI Taxonomy" id="104662"/>
    <lineage>
        <taxon>Bacteria</taxon>
        <taxon>Pseudomonadati</taxon>
        <taxon>Bacteroidota</taxon>
        <taxon>Chitinophagia</taxon>
        <taxon>Chitinophagales</taxon>
        <taxon>Chitinophagaceae</taxon>
        <taxon>Chitinophaga</taxon>
    </lineage>
</organism>
<evidence type="ECO:0000313" key="1">
    <source>
        <dbReference type="EMBL" id="TWI89258.1"/>
    </source>
</evidence>
<dbReference type="Proteomes" id="UP000316778">
    <property type="component" value="Unassembled WGS sequence"/>
</dbReference>
<dbReference type="OrthoDB" id="1347353at2"/>
<keyword evidence="2" id="KW-1185">Reference proteome</keyword>